<name>A0ABR2V513_9PEZI</name>
<dbReference type="GO" id="GO:0008168">
    <property type="term" value="F:methyltransferase activity"/>
    <property type="evidence" value="ECO:0007669"/>
    <property type="project" value="UniProtKB-KW"/>
</dbReference>
<evidence type="ECO:0000313" key="2">
    <source>
        <dbReference type="EMBL" id="KAK9421560.1"/>
    </source>
</evidence>
<dbReference type="PANTHER" id="PTHR44068">
    <property type="entry name" value="ZGC:194242"/>
    <property type="match status" value="1"/>
</dbReference>
<reference evidence="2 3" key="1">
    <citation type="journal article" date="2024" name="J. Plant Pathol.">
        <title>Sequence and assembly of the genome of Seiridium unicorne, isolate CBS 538.82, causal agent of cypress canker disease.</title>
        <authorList>
            <person name="Scali E."/>
            <person name="Rocca G.D."/>
            <person name="Danti R."/>
            <person name="Garbelotto M."/>
            <person name="Barberini S."/>
            <person name="Baroncelli R."/>
            <person name="Emiliani G."/>
        </authorList>
    </citation>
    <scope>NUCLEOTIDE SEQUENCE [LARGE SCALE GENOMIC DNA]</scope>
    <source>
        <strain evidence="2 3">BM-138-508</strain>
    </source>
</reference>
<keyword evidence="3" id="KW-1185">Reference proteome</keyword>
<dbReference type="EMBL" id="JARVKF010000168">
    <property type="protein sequence ID" value="KAK9421560.1"/>
    <property type="molecule type" value="Genomic_DNA"/>
</dbReference>
<sequence length="228" mass="25168">MASNTSEIPANLKQRMKESYDAIAPEYNEWTTTHSEQRMQHLGKLLGLLDEKPSSQVSVLELGCGCGLPVTQKLLGHANFHVTANDLSDVQIDVARKNLASHADRLELVQGDMTELDFPNDSFDAVIGMYSLIHLPRSEQGEVIIKIAKWLKPGGYLLANFSETAMEGKVLDKWLTEKGWGYWSGYGAEETIAKAKETGLDIVLDEVAKDSVDDVSFLWLIARNGASS</sequence>
<proteinExistence type="predicted"/>
<evidence type="ECO:0000313" key="3">
    <source>
        <dbReference type="Proteomes" id="UP001408356"/>
    </source>
</evidence>
<keyword evidence="2" id="KW-0808">Transferase</keyword>
<evidence type="ECO:0000259" key="1">
    <source>
        <dbReference type="Pfam" id="PF13649"/>
    </source>
</evidence>
<accession>A0ABR2V513</accession>
<organism evidence="2 3">
    <name type="scientific">Seiridium unicorne</name>
    <dbReference type="NCBI Taxonomy" id="138068"/>
    <lineage>
        <taxon>Eukaryota</taxon>
        <taxon>Fungi</taxon>
        <taxon>Dikarya</taxon>
        <taxon>Ascomycota</taxon>
        <taxon>Pezizomycotina</taxon>
        <taxon>Sordariomycetes</taxon>
        <taxon>Xylariomycetidae</taxon>
        <taxon>Amphisphaeriales</taxon>
        <taxon>Sporocadaceae</taxon>
        <taxon>Seiridium</taxon>
    </lineage>
</organism>
<dbReference type="GO" id="GO:0032259">
    <property type="term" value="P:methylation"/>
    <property type="evidence" value="ECO:0007669"/>
    <property type="project" value="UniProtKB-KW"/>
</dbReference>
<dbReference type="Pfam" id="PF13649">
    <property type="entry name" value="Methyltransf_25"/>
    <property type="match status" value="1"/>
</dbReference>
<dbReference type="PANTHER" id="PTHR44068:SF11">
    <property type="entry name" value="GERANYL DIPHOSPHATE 2-C-METHYLTRANSFERASE"/>
    <property type="match status" value="1"/>
</dbReference>
<comment type="caution">
    <text evidence="2">The sequence shown here is derived from an EMBL/GenBank/DDBJ whole genome shotgun (WGS) entry which is preliminary data.</text>
</comment>
<dbReference type="InterPro" id="IPR029063">
    <property type="entry name" value="SAM-dependent_MTases_sf"/>
</dbReference>
<dbReference type="SUPFAM" id="SSF53335">
    <property type="entry name" value="S-adenosyl-L-methionine-dependent methyltransferases"/>
    <property type="match status" value="1"/>
</dbReference>
<dbReference type="InterPro" id="IPR041698">
    <property type="entry name" value="Methyltransf_25"/>
</dbReference>
<dbReference type="CDD" id="cd02440">
    <property type="entry name" value="AdoMet_MTases"/>
    <property type="match status" value="1"/>
</dbReference>
<dbReference type="Proteomes" id="UP001408356">
    <property type="component" value="Unassembled WGS sequence"/>
</dbReference>
<dbReference type="Gene3D" id="3.40.50.150">
    <property type="entry name" value="Vaccinia Virus protein VP39"/>
    <property type="match status" value="1"/>
</dbReference>
<protein>
    <submittedName>
        <fullName evidence="2">Methyltransferase</fullName>
    </submittedName>
</protein>
<keyword evidence="2" id="KW-0489">Methyltransferase</keyword>
<gene>
    <name evidence="2" type="ORF">SUNI508_05490</name>
</gene>
<dbReference type="InterPro" id="IPR050447">
    <property type="entry name" value="Erg6_SMT_methyltransf"/>
</dbReference>
<feature type="domain" description="Methyltransferase" evidence="1">
    <location>
        <begin position="59"/>
        <end position="155"/>
    </location>
</feature>